<feature type="transmembrane region" description="Helical" evidence="1">
    <location>
        <begin position="57"/>
        <end position="80"/>
    </location>
</feature>
<name>A0A1H7RTF8_STIAU</name>
<proteinExistence type="predicted"/>
<dbReference type="EMBL" id="FOAP01000007">
    <property type="protein sequence ID" value="SEL63531.1"/>
    <property type="molecule type" value="Genomic_DNA"/>
</dbReference>
<keyword evidence="1" id="KW-0472">Membrane</keyword>
<feature type="transmembrane region" description="Helical" evidence="1">
    <location>
        <begin position="12"/>
        <end position="37"/>
    </location>
</feature>
<organism evidence="2 3">
    <name type="scientific">Stigmatella aurantiaca</name>
    <dbReference type="NCBI Taxonomy" id="41"/>
    <lineage>
        <taxon>Bacteria</taxon>
        <taxon>Pseudomonadati</taxon>
        <taxon>Myxococcota</taxon>
        <taxon>Myxococcia</taxon>
        <taxon>Myxococcales</taxon>
        <taxon>Cystobacterineae</taxon>
        <taxon>Archangiaceae</taxon>
        <taxon>Stigmatella</taxon>
    </lineage>
</organism>
<dbReference type="Proteomes" id="UP000182719">
    <property type="component" value="Unassembled WGS sequence"/>
</dbReference>
<evidence type="ECO:0000313" key="3">
    <source>
        <dbReference type="Proteomes" id="UP000182719"/>
    </source>
</evidence>
<sequence length="107" mass="11857">MRSPLTPHRVQIANGLLLAVIVLLISISGASLASYFSHPEEYRFGTEVGGILYRSSTHYWSILLGELTFLSLGLVLSFFIRKPVHKLWGRFSLVLADGILLFSLLPG</sequence>
<accession>A0A1H7RTF8</accession>
<feature type="transmembrane region" description="Helical" evidence="1">
    <location>
        <begin position="87"/>
        <end position="105"/>
    </location>
</feature>
<reference evidence="3" key="1">
    <citation type="submission" date="2016-10" db="EMBL/GenBank/DDBJ databases">
        <authorList>
            <person name="Varghese N."/>
            <person name="Submissions S."/>
        </authorList>
    </citation>
    <scope>NUCLEOTIDE SEQUENCE [LARGE SCALE GENOMIC DNA]</scope>
    <source>
        <strain evidence="3">DSM 17044</strain>
    </source>
</reference>
<gene>
    <name evidence="2" type="ORF">SAMN05444354_107178</name>
</gene>
<keyword evidence="1" id="KW-0812">Transmembrane</keyword>
<keyword evidence="3" id="KW-1185">Reference proteome</keyword>
<dbReference type="RefSeq" id="WP_075007219.1">
    <property type="nucleotide sequence ID" value="NZ_FOAP01000007.1"/>
</dbReference>
<evidence type="ECO:0000256" key="1">
    <source>
        <dbReference type="SAM" id="Phobius"/>
    </source>
</evidence>
<dbReference type="AlphaFoldDB" id="A0A1H7RTF8"/>
<protein>
    <submittedName>
        <fullName evidence="2">Uncharacterized protein</fullName>
    </submittedName>
</protein>
<evidence type="ECO:0000313" key="2">
    <source>
        <dbReference type="EMBL" id="SEL63531.1"/>
    </source>
</evidence>
<keyword evidence="1" id="KW-1133">Transmembrane helix</keyword>